<gene>
    <name evidence="1" type="ORF">LCGC14_1562960</name>
</gene>
<proteinExistence type="predicted"/>
<sequence>MKLSQQIKKELEKPQADIEEIKTLNELKNEGGFSVVCHTDKDVDEKLSKMSFA</sequence>
<name>A0A0F9ILZ7_9ZZZZ</name>
<organism evidence="1">
    <name type="scientific">marine sediment metagenome</name>
    <dbReference type="NCBI Taxonomy" id="412755"/>
    <lineage>
        <taxon>unclassified sequences</taxon>
        <taxon>metagenomes</taxon>
        <taxon>ecological metagenomes</taxon>
    </lineage>
</organism>
<reference evidence="1" key="1">
    <citation type="journal article" date="2015" name="Nature">
        <title>Complex archaea that bridge the gap between prokaryotes and eukaryotes.</title>
        <authorList>
            <person name="Spang A."/>
            <person name="Saw J.H."/>
            <person name="Jorgensen S.L."/>
            <person name="Zaremba-Niedzwiedzka K."/>
            <person name="Martijn J."/>
            <person name="Lind A.E."/>
            <person name="van Eijk R."/>
            <person name="Schleper C."/>
            <person name="Guy L."/>
            <person name="Ettema T.J."/>
        </authorList>
    </citation>
    <scope>NUCLEOTIDE SEQUENCE</scope>
</reference>
<accession>A0A0F9ILZ7</accession>
<protein>
    <submittedName>
        <fullName evidence="1">Uncharacterized protein</fullName>
    </submittedName>
</protein>
<dbReference type="AlphaFoldDB" id="A0A0F9ILZ7"/>
<evidence type="ECO:0000313" key="1">
    <source>
        <dbReference type="EMBL" id="KKM43517.1"/>
    </source>
</evidence>
<dbReference type="EMBL" id="LAZR01012093">
    <property type="protein sequence ID" value="KKM43517.1"/>
    <property type="molecule type" value="Genomic_DNA"/>
</dbReference>
<comment type="caution">
    <text evidence="1">The sequence shown here is derived from an EMBL/GenBank/DDBJ whole genome shotgun (WGS) entry which is preliminary data.</text>
</comment>